<gene>
    <name evidence="2" type="ordered locus">TERTU_0337</name>
</gene>
<dbReference type="OrthoDB" id="9874513at2"/>
<evidence type="ECO:0000256" key="1">
    <source>
        <dbReference type="SAM" id="Phobius"/>
    </source>
</evidence>
<keyword evidence="1" id="KW-0812">Transmembrane</keyword>
<feature type="transmembrane region" description="Helical" evidence="1">
    <location>
        <begin position="21"/>
        <end position="43"/>
    </location>
</feature>
<proteinExistence type="predicted"/>
<evidence type="ECO:0000313" key="3">
    <source>
        <dbReference type="Proteomes" id="UP000009080"/>
    </source>
</evidence>
<dbReference type="HOGENOM" id="CLU_719487_0_0_6"/>
<protein>
    <submittedName>
        <fullName evidence="2">Uncharacterized protein</fullName>
    </submittedName>
</protein>
<name>C5BM76_TERTT</name>
<evidence type="ECO:0000313" key="2">
    <source>
        <dbReference type="EMBL" id="ACR11222.1"/>
    </source>
</evidence>
<dbReference type="eggNOG" id="ENOG5030N50">
    <property type="taxonomic scope" value="Bacteria"/>
</dbReference>
<reference evidence="2 3" key="1">
    <citation type="journal article" date="2009" name="PLoS ONE">
        <title>The complete genome of Teredinibacter turnerae T7901: an intracellular endosymbiont of marine wood-boring bivalves (shipworms).</title>
        <authorList>
            <person name="Yang J.C."/>
            <person name="Madupu R."/>
            <person name="Durkin A.S."/>
            <person name="Ekborg N.A."/>
            <person name="Pedamallu C.S."/>
            <person name="Hostetler J.B."/>
            <person name="Radune D."/>
            <person name="Toms B.S."/>
            <person name="Henrissat B."/>
            <person name="Coutinho P.M."/>
            <person name="Schwarz S."/>
            <person name="Field L."/>
            <person name="Trindade-Silva A.E."/>
            <person name="Soares C.A.G."/>
            <person name="Elshahawi S."/>
            <person name="Hanora A."/>
            <person name="Schmidt E.W."/>
            <person name="Haygood M.G."/>
            <person name="Posfai J."/>
            <person name="Benner J."/>
            <person name="Madinger C."/>
            <person name="Nove J."/>
            <person name="Anton B."/>
            <person name="Chaudhary K."/>
            <person name="Foster J."/>
            <person name="Holman A."/>
            <person name="Kumar S."/>
            <person name="Lessard P.A."/>
            <person name="Luyten Y.A."/>
            <person name="Slatko B."/>
            <person name="Wood N."/>
            <person name="Wu B."/>
            <person name="Teplitski M."/>
            <person name="Mougous J.D."/>
            <person name="Ward N."/>
            <person name="Eisen J.A."/>
            <person name="Badger J.H."/>
            <person name="Distel D.L."/>
        </authorList>
    </citation>
    <scope>NUCLEOTIDE SEQUENCE [LARGE SCALE GENOMIC DNA]</scope>
    <source>
        <strain evidence="3">ATCC 39867 / T7901</strain>
    </source>
</reference>
<keyword evidence="3" id="KW-1185">Reference proteome</keyword>
<dbReference type="Proteomes" id="UP000009080">
    <property type="component" value="Chromosome"/>
</dbReference>
<organism evidence="2 3">
    <name type="scientific">Teredinibacter turnerae (strain ATCC 39867 / T7901)</name>
    <dbReference type="NCBI Taxonomy" id="377629"/>
    <lineage>
        <taxon>Bacteria</taxon>
        <taxon>Pseudomonadati</taxon>
        <taxon>Pseudomonadota</taxon>
        <taxon>Gammaproteobacteria</taxon>
        <taxon>Cellvibrionales</taxon>
        <taxon>Cellvibrionaceae</taxon>
        <taxon>Teredinibacter</taxon>
    </lineage>
</organism>
<keyword evidence="1" id="KW-0472">Membrane</keyword>
<accession>C5BM76</accession>
<dbReference type="KEGG" id="ttu:TERTU_0337"/>
<keyword evidence="1" id="KW-1133">Transmembrane helix</keyword>
<dbReference type="AlphaFoldDB" id="C5BM76"/>
<sequence>MLLTVCAQKLKKYRARTTCSSHIWLVILLCSTLICCSVCNTAAESFSTELKPDKAKLTDYPIYARGWKAPLTSWAMEVEAGDLGGGTWIFNAYNNKSSSTDRGIATLVHQFPQPLNLINATVDFGVSFDATLERQVATFSLSMVDSKGRRYRLETTTGTDKTQFQLGPFTATTFTQGRVAFDISQVHSIELTIVGRNTTAVVSGTLFIDDFHLQVDRRFSENFENSIRPQTMNPENIRVLLYTDDDTSQYDVLHRHSVSGRALAITPVWQYQESALVSSSLWDKPTNFTGVKITQEFSLPLLALGSSMALALEIIDIRGDYAIVQLANLADEKVAGWKSLTVDTDKLAKQVDLKHVQEVRIWLKRNSADGYLGEFKLLPAVFSY</sequence>
<dbReference type="EMBL" id="CP001614">
    <property type="protein sequence ID" value="ACR11222.1"/>
    <property type="molecule type" value="Genomic_DNA"/>
</dbReference>